<evidence type="ECO:0000313" key="2">
    <source>
        <dbReference type="EMBL" id="SHE97882.1"/>
    </source>
</evidence>
<dbReference type="Gene3D" id="3.90.1200.10">
    <property type="match status" value="1"/>
</dbReference>
<dbReference type="Proteomes" id="UP000184295">
    <property type="component" value="Unassembled WGS sequence"/>
</dbReference>
<evidence type="ECO:0000259" key="1">
    <source>
        <dbReference type="Pfam" id="PF01636"/>
    </source>
</evidence>
<dbReference type="InterPro" id="IPR002575">
    <property type="entry name" value="Aminoglycoside_PTrfase"/>
</dbReference>
<dbReference type="AlphaFoldDB" id="A0A1M4XXA7"/>
<evidence type="ECO:0000313" key="3">
    <source>
        <dbReference type="Proteomes" id="UP000184295"/>
    </source>
</evidence>
<proteinExistence type="predicted"/>
<keyword evidence="2" id="KW-0418">Kinase</keyword>
<dbReference type="STRING" id="1121881.SAMN02745225_02165"/>
<reference evidence="3" key="1">
    <citation type="submission" date="2016-11" db="EMBL/GenBank/DDBJ databases">
        <authorList>
            <person name="Varghese N."/>
            <person name="Submissions S."/>
        </authorList>
    </citation>
    <scope>NUCLEOTIDE SEQUENCE [LARGE SCALE GENOMIC DNA]</scope>
    <source>
        <strain evidence="3">DSM 19514</strain>
    </source>
</reference>
<protein>
    <submittedName>
        <fullName evidence="2">Maltokinase</fullName>
    </submittedName>
</protein>
<dbReference type="EMBL" id="FQUL01000047">
    <property type="protein sequence ID" value="SHE97882.1"/>
    <property type="molecule type" value="Genomic_DNA"/>
</dbReference>
<dbReference type="InterPro" id="IPR011009">
    <property type="entry name" value="Kinase-like_dom_sf"/>
</dbReference>
<dbReference type="GO" id="GO:0016301">
    <property type="term" value="F:kinase activity"/>
    <property type="evidence" value="ECO:0007669"/>
    <property type="project" value="UniProtKB-KW"/>
</dbReference>
<gene>
    <name evidence="2" type="ORF">SAMN02745225_02165</name>
</gene>
<dbReference type="Pfam" id="PF01636">
    <property type="entry name" value="APH"/>
    <property type="match status" value="1"/>
</dbReference>
<name>A0A1M4XXA7_9ACTN</name>
<dbReference type="SUPFAM" id="SSF56112">
    <property type="entry name" value="Protein kinase-like (PK-like)"/>
    <property type="match status" value="1"/>
</dbReference>
<accession>A0A1M4XXA7</accession>
<keyword evidence="3" id="KW-1185">Reference proteome</keyword>
<keyword evidence="2" id="KW-0808">Transferase</keyword>
<feature type="domain" description="Aminoglycoside phosphotransferase" evidence="1">
    <location>
        <begin position="132"/>
        <end position="325"/>
    </location>
</feature>
<organism evidence="2 3">
    <name type="scientific">Ferrithrix thermotolerans DSM 19514</name>
    <dbReference type="NCBI Taxonomy" id="1121881"/>
    <lineage>
        <taxon>Bacteria</taxon>
        <taxon>Bacillati</taxon>
        <taxon>Actinomycetota</taxon>
        <taxon>Acidimicrobiia</taxon>
        <taxon>Acidimicrobiales</taxon>
        <taxon>Acidimicrobiaceae</taxon>
        <taxon>Ferrithrix</taxon>
    </lineage>
</organism>
<sequence length="439" mass="48952">MTQTPIPLAEYLGLSALDPVFFDLKLYVAGSRWYLGDPSSPLSFNCCGTRVLGQYLRYLEVVVAEESGRLWNLPTLISSAVLEGRVMARFTDGSGMDVSLYDATSNRLGREVILGPLGVGLEMGVDEDKVFDQSNTSFFFGDLYVKLYRQLMSHKNREISVLEALTQSGSTDVPKVLGYGETCSCSSYLVLESMGDARDLYALAKELLSASKERVLELYLRRVGLSLRRLHRNLRDVFGTVSILLSSELDRSWSRTKNRMDLIKQELGAEPKVSPSAAAKIFASKDEVRQRDSHKKIDLQVVHGDLHLGQVLIGNERLVFIDFEGEVLGEVPTKRSSIEYDLAGIARSIHYAVSETLGLGTFAATMMSRSLEKSFLDAYVYGDEEDCADDPYTARLDLDLYETLKLEKAVYELEYEIRAGRGLKEIPAAFLRGYGEQDG</sequence>